<dbReference type="SUPFAM" id="SSF51998">
    <property type="entry name" value="PFL-like glycyl radical enzymes"/>
    <property type="match status" value="1"/>
</dbReference>
<dbReference type="Proteomes" id="UP000192277">
    <property type="component" value="Unassembled WGS sequence"/>
</dbReference>
<evidence type="ECO:0000313" key="6">
    <source>
        <dbReference type="Proteomes" id="UP000192277"/>
    </source>
</evidence>
<organism evidence="5 6">
    <name type="scientific">Niastella koreensis</name>
    <dbReference type="NCBI Taxonomy" id="354356"/>
    <lineage>
        <taxon>Bacteria</taxon>
        <taxon>Pseudomonadati</taxon>
        <taxon>Bacteroidota</taxon>
        <taxon>Chitinophagia</taxon>
        <taxon>Chitinophagales</taxon>
        <taxon>Chitinophagaceae</taxon>
        <taxon>Niastella</taxon>
    </lineage>
</organism>
<name>A0ABX3P2B1_9BACT</name>
<keyword evidence="6" id="KW-1185">Reference proteome</keyword>
<dbReference type="InterPro" id="IPR050862">
    <property type="entry name" value="RdRp_reductase_class-2"/>
</dbReference>
<evidence type="ECO:0000256" key="2">
    <source>
        <dbReference type="ARBA" id="ARBA00022628"/>
    </source>
</evidence>
<keyword evidence="4" id="KW-0170">Cobalt</keyword>
<gene>
    <name evidence="5" type="ORF">A4D02_21150</name>
</gene>
<dbReference type="EMBL" id="LWBO01000003">
    <property type="protein sequence ID" value="OQP52922.1"/>
    <property type="molecule type" value="Genomic_DNA"/>
</dbReference>
<dbReference type="PANTHER" id="PTHR43371">
    <property type="entry name" value="VITAMIN B12-DEPENDENT RIBONUCLEOTIDE REDUCTASE"/>
    <property type="match status" value="1"/>
</dbReference>
<protein>
    <submittedName>
        <fullName evidence="5">Uncharacterized protein</fullName>
    </submittedName>
</protein>
<dbReference type="PANTHER" id="PTHR43371:SF1">
    <property type="entry name" value="RIBONUCLEOSIDE-DIPHOSPHATE REDUCTASE"/>
    <property type="match status" value="1"/>
</dbReference>
<keyword evidence="3" id="KW-0560">Oxidoreductase</keyword>
<comment type="cofactor">
    <cofactor evidence="1">
        <name>adenosylcob(III)alamin</name>
        <dbReference type="ChEBI" id="CHEBI:18408"/>
    </cofactor>
</comment>
<keyword evidence="2" id="KW-0846">Cobalamin</keyword>
<reference evidence="5 6" key="1">
    <citation type="submission" date="2016-04" db="EMBL/GenBank/DDBJ databases">
        <authorList>
            <person name="Chen L."/>
            <person name="Zhuang W."/>
            <person name="Wang G."/>
        </authorList>
    </citation>
    <scope>NUCLEOTIDE SEQUENCE [LARGE SCALE GENOMIC DNA]</scope>
    <source>
        <strain evidence="6">GR20</strain>
    </source>
</reference>
<sequence>MHGSKKTIQESPSFSCNALKVMQQRYLLKTGDRENAVSKTINLPEEATIHDIDAIYKMAWKEQLKGITIFRYNVKAKQVIKCGVTNTACPI</sequence>
<evidence type="ECO:0000313" key="5">
    <source>
        <dbReference type="EMBL" id="OQP52922.1"/>
    </source>
</evidence>
<proteinExistence type="predicted"/>
<dbReference type="Gene3D" id="3.20.70.20">
    <property type="match status" value="1"/>
</dbReference>
<evidence type="ECO:0000256" key="3">
    <source>
        <dbReference type="ARBA" id="ARBA00023002"/>
    </source>
</evidence>
<accession>A0ABX3P2B1</accession>
<evidence type="ECO:0000256" key="4">
    <source>
        <dbReference type="ARBA" id="ARBA00023285"/>
    </source>
</evidence>
<comment type="caution">
    <text evidence="5">The sequence shown here is derived from an EMBL/GenBank/DDBJ whole genome shotgun (WGS) entry which is preliminary data.</text>
</comment>
<evidence type="ECO:0000256" key="1">
    <source>
        <dbReference type="ARBA" id="ARBA00001922"/>
    </source>
</evidence>